<dbReference type="RefSeq" id="XP_033315837.1">
    <property type="nucleotide sequence ID" value="XM_033459946.1"/>
</dbReference>
<organism evidence="1 2">
    <name type="scientific">Bombus bifarius</name>
    <dbReference type="NCBI Taxonomy" id="103933"/>
    <lineage>
        <taxon>Eukaryota</taxon>
        <taxon>Metazoa</taxon>
        <taxon>Ecdysozoa</taxon>
        <taxon>Arthropoda</taxon>
        <taxon>Hexapoda</taxon>
        <taxon>Insecta</taxon>
        <taxon>Pterygota</taxon>
        <taxon>Neoptera</taxon>
        <taxon>Endopterygota</taxon>
        <taxon>Hymenoptera</taxon>
        <taxon>Apocrita</taxon>
        <taxon>Aculeata</taxon>
        <taxon>Apoidea</taxon>
        <taxon>Anthophila</taxon>
        <taxon>Apidae</taxon>
        <taxon>Bombus</taxon>
        <taxon>Pyrobombus</taxon>
    </lineage>
</organism>
<dbReference type="GeneID" id="117214096"/>
<name>A0A6P8NNB1_9HYME</name>
<accession>A0A6P8NNB1</accession>
<sequence length="155" mass="17567">MIKKIMDIAEVCSVCDEQETSATENSMEIHEKLFTTESKLDSNNEEENIINERSCPGQKRKKLSFTAERKIGVKKQRIETGLDGTVWKELNASSKPGRIPVHNSFRSVSGLTGYTKRHIVKGQVKTAFYPIIDHRTRNHVIKCTKEDAFTVLGTK</sequence>
<dbReference type="KEGG" id="bbif:117214096"/>
<protein>
    <submittedName>
        <fullName evidence="2">Uncharacterized protein LOC117214096</fullName>
    </submittedName>
</protein>
<dbReference type="Proteomes" id="UP000515164">
    <property type="component" value="Unplaced"/>
</dbReference>
<proteinExistence type="predicted"/>
<evidence type="ECO:0000313" key="2">
    <source>
        <dbReference type="RefSeq" id="XP_033315837.1"/>
    </source>
</evidence>
<evidence type="ECO:0000313" key="1">
    <source>
        <dbReference type="Proteomes" id="UP000515164"/>
    </source>
</evidence>
<gene>
    <name evidence="2" type="primary">LOC117214096</name>
</gene>
<keyword evidence="1" id="KW-1185">Reference proteome</keyword>
<reference evidence="2" key="1">
    <citation type="submission" date="2025-08" db="UniProtKB">
        <authorList>
            <consortium name="RefSeq"/>
        </authorList>
    </citation>
    <scope>IDENTIFICATION</scope>
    <source>
        <tissue evidence="2">Muscle</tissue>
    </source>
</reference>
<dbReference type="AlphaFoldDB" id="A0A6P8NNB1"/>